<evidence type="ECO:0000313" key="1">
    <source>
        <dbReference type="EMBL" id="CAH4037078.1"/>
    </source>
</evidence>
<organism evidence="1 2">
    <name type="scientific">Pieris brassicae</name>
    <name type="common">White butterfly</name>
    <name type="synonym">Large white butterfly</name>
    <dbReference type="NCBI Taxonomy" id="7116"/>
    <lineage>
        <taxon>Eukaryota</taxon>
        <taxon>Metazoa</taxon>
        <taxon>Ecdysozoa</taxon>
        <taxon>Arthropoda</taxon>
        <taxon>Hexapoda</taxon>
        <taxon>Insecta</taxon>
        <taxon>Pterygota</taxon>
        <taxon>Neoptera</taxon>
        <taxon>Endopterygota</taxon>
        <taxon>Lepidoptera</taxon>
        <taxon>Glossata</taxon>
        <taxon>Ditrysia</taxon>
        <taxon>Papilionoidea</taxon>
        <taxon>Pieridae</taxon>
        <taxon>Pierinae</taxon>
        <taxon>Pieris</taxon>
    </lineage>
</organism>
<accession>A0A9P0TVT4</accession>
<dbReference type="AlphaFoldDB" id="A0A9P0TVT4"/>
<dbReference type="EMBL" id="CALOZG010000085">
    <property type="protein sequence ID" value="CAH4037078.1"/>
    <property type="molecule type" value="Genomic_DNA"/>
</dbReference>
<sequence>MSSALQFQRCLLSDSQVEPVRVQRSFDRVVPDSAAGPSCCGCRCRGSSYRSSGGEGHAAAAWAREIGESCTPLIVQVDSAFKSNSY</sequence>
<name>A0A9P0TVT4_PIEBR</name>
<comment type="caution">
    <text evidence="1">The sequence shown here is derived from an EMBL/GenBank/DDBJ whole genome shotgun (WGS) entry which is preliminary data.</text>
</comment>
<evidence type="ECO:0000313" key="2">
    <source>
        <dbReference type="Proteomes" id="UP001152562"/>
    </source>
</evidence>
<gene>
    <name evidence="1" type="ORF">PIBRA_LOCUS12812</name>
</gene>
<reference evidence="1" key="1">
    <citation type="submission" date="2022-05" db="EMBL/GenBank/DDBJ databases">
        <authorList>
            <person name="Okamura Y."/>
        </authorList>
    </citation>
    <scope>NUCLEOTIDE SEQUENCE</scope>
</reference>
<dbReference type="Proteomes" id="UP001152562">
    <property type="component" value="Unassembled WGS sequence"/>
</dbReference>
<proteinExistence type="predicted"/>
<protein>
    <submittedName>
        <fullName evidence="1">Uncharacterized protein</fullName>
    </submittedName>
</protein>
<keyword evidence="2" id="KW-1185">Reference proteome</keyword>